<dbReference type="GeneID" id="121221178"/>
<feature type="transmembrane region" description="Helical" evidence="1">
    <location>
        <begin position="7"/>
        <end position="27"/>
    </location>
</feature>
<reference evidence="3" key="2">
    <citation type="submission" date="2025-08" db="UniProtKB">
        <authorList>
            <consortium name="RefSeq"/>
        </authorList>
    </citation>
    <scope>IDENTIFICATION</scope>
</reference>
<keyword evidence="1" id="KW-0472">Membrane</keyword>
<proteinExistence type="predicted"/>
<keyword evidence="1" id="KW-0812">Transmembrane</keyword>
<organism evidence="2 3">
    <name type="scientific">Gossypium hirsutum</name>
    <name type="common">Upland cotton</name>
    <name type="synonym">Gossypium mexicanum</name>
    <dbReference type="NCBI Taxonomy" id="3635"/>
    <lineage>
        <taxon>Eukaryota</taxon>
        <taxon>Viridiplantae</taxon>
        <taxon>Streptophyta</taxon>
        <taxon>Embryophyta</taxon>
        <taxon>Tracheophyta</taxon>
        <taxon>Spermatophyta</taxon>
        <taxon>Magnoliopsida</taxon>
        <taxon>eudicotyledons</taxon>
        <taxon>Gunneridae</taxon>
        <taxon>Pentapetalae</taxon>
        <taxon>rosids</taxon>
        <taxon>malvids</taxon>
        <taxon>Malvales</taxon>
        <taxon>Malvaceae</taxon>
        <taxon>Malvoideae</taxon>
        <taxon>Gossypium</taxon>
    </lineage>
</organism>
<dbReference type="Proteomes" id="UP000818029">
    <property type="component" value="Chromosome D09"/>
</dbReference>
<evidence type="ECO:0000313" key="3">
    <source>
        <dbReference type="RefSeq" id="XP_040957743.1"/>
    </source>
</evidence>
<sequence>MHLDTSIFTFYFFIFLSSSLFTVHHLAPPSFSHFSSISPYKSPFSPPFSSTPPPPPLKVAAPPPLLRHHHLHYAAAPPPKFFVFPYFLLLYYVESSFLINISKEIPKPFFLRYYKLKNRTLLLEVGIGILAIDLPSMTALSGGLSITLVCYWIEEFQGTHCDQEKKKSDLDRGKTKVVE</sequence>
<keyword evidence="1" id="KW-1133">Transmembrane helix</keyword>
<name>A0ABM3ASW2_GOSHI</name>
<feature type="transmembrane region" description="Helical" evidence="1">
    <location>
        <begin position="121"/>
        <end position="140"/>
    </location>
</feature>
<evidence type="ECO:0000256" key="1">
    <source>
        <dbReference type="SAM" id="Phobius"/>
    </source>
</evidence>
<dbReference type="RefSeq" id="XP_040957743.1">
    <property type="nucleotide sequence ID" value="XM_041101809.1"/>
</dbReference>
<gene>
    <name evidence="3" type="primary">LOC121221178</name>
</gene>
<reference evidence="2" key="1">
    <citation type="journal article" date="2020" name="Nat. Genet.">
        <title>Genomic diversifications of five Gossypium allopolyploid species and their impact on cotton improvement.</title>
        <authorList>
            <person name="Chen Z.J."/>
            <person name="Sreedasyam A."/>
            <person name="Ando A."/>
            <person name="Song Q."/>
            <person name="De Santiago L.M."/>
            <person name="Hulse-Kemp A.M."/>
            <person name="Ding M."/>
            <person name="Ye W."/>
            <person name="Kirkbride R.C."/>
            <person name="Jenkins J."/>
            <person name="Plott C."/>
            <person name="Lovell J."/>
            <person name="Lin Y.M."/>
            <person name="Vaughn R."/>
            <person name="Liu B."/>
            <person name="Simpson S."/>
            <person name="Scheffler B.E."/>
            <person name="Wen L."/>
            <person name="Saski C.A."/>
            <person name="Grover C.E."/>
            <person name="Hu G."/>
            <person name="Conover J.L."/>
            <person name="Carlson J.W."/>
            <person name="Shu S."/>
            <person name="Boston L.B."/>
            <person name="Williams M."/>
            <person name="Peterson D.G."/>
            <person name="McGee K."/>
            <person name="Jones D.C."/>
            <person name="Wendel J.F."/>
            <person name="Stelly D.M."/>
            <person name="Grimwood J."/>
            <person name="Schmutz J."/>
        </authorList>
    </citation>
    <scope>NUCLEOTIDE SEQUENCE [LARGE SCALE GENOMIC DNA]</scope>
    <source>
        <strain evidence="2">cv. TM-1</strain>
    </source>
</reference>
<feature type="transmembrane region" description="Helical" evidence="1">
    <location>
        <begin position="81"/>
        <end position="101"/>
    </location>
</feature>
<keyword evidence="2" id="KW-1185">Reference proteome</keyword>
<protein>
    <submittedName>
        <fullName evidence="3">Uncharacterized protein</fullName>
    </submittedName>
</protein>
<accession>A0ABM3ASW2</accession>
<evidence type="ECO:0000313" key="2">
    <source>
        <dbReference type="Proteomes" id="UP000818029"/>
    </source>
</evidence>